<name>A0A1X7JKW1_9SPHI</name>
<dbReference type="RefSeq" id="WP_085473022.1">
    <property type="nucleotide sequence ID" value="NZ_CP038029.1"/>
</dbReference>
<dbReference type="Proteomes" id="UP000192980">
    <property type="component" value="Unassembled WGS sequence"/>
</dbReference>
<evidence type="ECO:0000313" key="1">
    <source>
        <dbReference type="EMBL" id="SMG28653.1"/>
    </source>
</evidence>
<dbReference type="AlphaFoldDB" id="A0A1X7JKW1"/>
<gene>
    <name evidence="1" type="ORF">SAMN05660862_1827</name>
</gene>
<dbReference type="EMBL" id="FXAU01000003">
    <property type="protein sequence ID" value="SMG28653.1"/>
    <property type="molecule type" value="Genomic_DNA"/>
</dbReference>
<protein>
    <recommendedName>
        <fullName evidence="3">DUF2480 family protein</fullName>
    </recommendedName>
</protein>
<reference evidence="1 2" key="1">
    <citation type="submission" date="2017-04" db="EMBL/GenBank/DDBJ databases">
        <authorList>
            <person name="Afonso C.L."/>
            <person name="Miller P.J."/>
            <person name="Scott M.A."/>
            <person name="Spackman E."/>
            <person name="Goraichik I."/>
            <person name="Dimitrov K.M."/>
            <person name="Suarez D.L."/>
            <person name="Swayne D.E."/>
        </authorList>
    </citation>
    <scope>NUCLEOTIDE SEQUENCE [LARGE SCALE GENOMIC DNA]</scope>
    <source>
        <strain evidence="1 2">DSM 22418</strain>
    </source>
</reference>
<evidence type="ECO:0000313" key="2">
    <source>
        <dbReference type="Proteomes" id="UP000192980"/>
    </source>
</evidence>
<dbReference type="Pfam" id="PF10652">
    <property type="entry name" value="DUF2480"/>
    <property type="match status" value="1"/>
</dbReference>
<keyword evidence="2" id="KW-1185">Reference proteome</keyword>
<sequence length="164" mass="18375">MDTFINKVEASGIITVDLLDYEPKEKSFFLDIKPFLFMEMIVKEKEFKAALETYDWLSLKGRSVAVGCSVDTIIPTWAYMLLVNNLMGIATHIDFCSAAALDRLLWRDAVLATDFSYLTGEKVVVRARPNLDPSLYMAAAEKLKPVVKTLLYGEAGMPKVIAKN</sequence>
<accession>A0A1X7JKW1</accession>
<organism evidence="1 2">
    <name type="scientific">Sphingobacterium psychroaquaticum</name>
    <dbReference type="NCBI Taxonomy" id="561061"/>
    <lineage>
        <taxon>Bacteria</taxon>
        <taxon>Pseudomonadati</taxon>
        <taxon>Bacteroidota</taxon>
        <taxon>Sphingobacteriia</taxon>
        <taxon>Sphingobacteriales</taxon>
        <taxon>Sphingobacteriaceae</taxon>
        <taxon>Sphingobacterium</taxon>
    </lineage>
</organism>
<evidence type="ECO:0008006" key="3">
    <source>
        <dbReference type="Google" id="ProtNLM"/>
    </source>
</evidence>
<proteinExistence type="predicted"/>
<dbReference type="InterPro" id="IPR018914">
    <property type="entry name" value="DUF2480"/>
</dbReference>
<dbReference type="STRING" id="561061.SAMN05660862_1827"/>